<keyword evidence="2 4" id="KW-0012">Acyltransferase</keyword>
<dbReference type="STRING" id="1133569.FD21_GL001401"/>
<keyword evidence="1 4" id="KW-0808">Transferase</keyword>
<dbReference type="RefSeq" id="WP_010579459.1">
    <property type="nucleotide sequence ID" value="NZ_AHYZ01000010.1"/>
</dbReference>
<evidence type="ECO:0000259" key="3">
    <source>
        <dbReference type="PROSITE" id="PS51186"/>
    </source>
</evidence>
<dbReference type="eggNOG" id="COG1247">
    <property type="taxonomic scope" value="Bacteria"/>
</dbReference>
<dbReference type="Proteomes" id="UP000051576">
    <property type="component" value="Unassembled WGS sequence"/>
</dbReference>
<proteinExistence type="predicted"/>
<dbReference type="PROSITE" id="PS51186">
    <property type="entry name" value="GNAT"/>
    <property type="match status" value="1"/>
</dbReference>
<evidence type="ECO:0000313" key="5">
    <source>
        <dbReference type="Proteomes" id="UP000051576"/>
    </source>
</evidence>
<evidence type="ECO:0000256" key="2">
    <source>
        <dbReference type="ARBA" id="ARBA00023315"/>
    </source>
</evidence>
<feature type="domain" description="N-acetyltransferase" evidence="3">
    <location>
        <begin position="3"/>
        <end position="158"/>
    </location>
</feature>
<dbReference type="AlphaFoldDB" id="A0A0R2CDB5"/>
<name>A0A0R2CDB5_9LACO</name>
<dbReference type="Pfam" id="PF00583">
    <property type="entry name" value="Acetyltransf_1"/>
    <property type="match status" value="1"/>
</dbReference>
<reference evidence="4 5" key="1">
    <citation type="journal article" date="2015" name="Genome Announc.">
        <title>Expanding the biotechnology potential of lactobacilli through comparative genomics of 213 strains and associated genera.</title>
        <authorList>
            <person name="Sun Z."/>
            <person name="Harris H.M."/>
            <person name="McCann A."/>
            <person name="Guo C."/>
            <person name="Argimon S."/>
            <person name="Zhang W."/>
            <person name="Yang X."/>
            <person name="Jeffery I.B."/>
            <person name="Cooney J.C."/>
            <person name="Kagawa T.F."/>
            <person name="Liu W."/>
            <person name="Song Y."/>
            <person name="Salvetti E."/>
            <person name="Wrobel A."/>
            <person name="Rasinkangas P."/>
            <person name="Parkhill J."/>
            <person name="Rea M.C."/>
            <person name="O'Sullivan O."/>
            <person name="Ritari J."/>
            <person name="Douillard F.P."/>
            <person name="Paul Ross R."/>
            <person name="Yang R."/>
            <person name="Briner A.E."/>
            <person name="Felis G.E."/>
            <person name="de Vos W.M."/>
            <person name="Barrangou R."/>
            <person name="Klaenhammer T.R."/>
            <person name="Caufield P.W."/>
            <person name="Cui Y."/>
            <person name="Zhang H."/>
            <person name="O'Toole P.W."/>
        </authorList>
    </citation>
    <scope>NUCLEOTIDE SEQUENCE [LARGE SCALE GENOMIC DNA]</scope>
    <source>
        <strain evidence="4 5">DSM 20605</strain>
    </source>
</reference>
<keyword evidence="5" id="KW-1185">Reference proteome</keyword>
<dbReference type="InterPro" id="IPR000182">
    <property type="entry name" value="GNAT_dom"/>
</dbReference>
<dbReference type="SUPFAM" id="SSF55729">
    <property type="entry name" value="Acyl-CoA N-acyltransferases (Nat)"/>
    <property type="match status" value="1"/>
</dbReference>
<accession>A0A0R2CDB5</accession>
<organism evidence="4 5">
    <name type="scientific">Liquorilactobacillus vini DSM 20605</name>
    <dbReference type="NCBI Taxonomy" id="1133569"/>
    <lineage>
        <taxon>Bacteria</taxon>
        <taxon>Bacillati</taxon>
        <taxon>Bacillota</taxon>
        <taxon>Bacilli</taxon>
        <taxon>Lactobacillales</taxon>
        <taxon>Lactobacillaceae</taxon>
        <taxon>Liquorilactobacillus</taxon>
    </lineage>
</organism>
<dbReference type="InterPro" id="IPR016181">
    <property type="entry name" value="Acyl_CoA_acyltransferase"/>
</dbReference>
<dbReference type="CDD" id="cd04301">
    <property type="entry name" value="NAT_SF"/>
    <property type="match status" value="1"/>
</dbReference>
<dbReference type="EMBL" id="AYYX01000004">
    <property type="protein sequence ID" value="KRM89543.1"/>
    <property type="molecule type" value="Genomic_DNA"/>
</dbReference>
<comment type="caution">
    <text evidence="4">The sequence shown here is derived from an EMBL/GenBank/DDBJ whole genome shotgun (WGS) entry which is preliminary data.</text>
</comment>
<evidence type="ECO:0000313" key="4">
    <source>
        <dbReference type="EMBL" id="KRM89543.1"/>
    </source>
</evidence>
<dbReference type="PANTHER" id="PTHR43072:SF23">
    <property type="entry name" value="UPF0039 PROTEIN C11D3.02C"/>
    <property type="match status" value="1"/>
</dbReference>
<protein>
    <submittedName>
        <fullName evidence="4">Sortase related acyltransferase</fullName>
    </submittedName>
</protein>
<dbReference type="Gene3D" id="3.40.630.30">
    <property type="match status" value="1"/>
</dbReference>
<gene>
    <name evidence="4" type="ORF">FD21_GL001401</name>
</gene>
<dbReference type="GO" id="GO:0016747">
    <property type="term" value="F:acyltransferase activity, transferring groups other than amino-acyl groups"/>
    <property type="evidence" value="ECO:0007669"/>
    <property type="project" value="InterPro"/>
</dbReference>
<dbReference type="OrthoDB" id="9798006at2"/>
<sequence length="166" mass="19117">MNVTFEIARLVDLPIIVAIYNQAVNTRESTADLNPLTVNQKQSWFLNHDVDKNRPLWVIKNLNQQIIGWMSLSDFYGRPAYLHTTEVSLYLDQTYQGQGVGKQALSFLETQVKRYQIETVLAFIFGHNLASQHLFVDFGYQKWAHLPAVAVLDGIQRDLNIFGKKY</sequence>
<dbReference type="PANTHER" id="PTHR43072">
    <property type="entry name" value="N-ACETYLTRANSFERASE"/>
    <property type="match status" value="1"/>
</dbReference>
<evidence type="ECO:0000256" key="1">
    <source>
        <dbReference type="ARBA" id="ARBA00022679"/>
    </source>
</evidence>
<dbReference type="PATRIC" id="fig|1133569.4.peg.1535"/>